<organism evidence="2 3">
    <name type="scientific">Flavobacterium magnesitis</name>
    <dbReference type="NCBI Taxonomy" id="3138077"/>
    <lineage>
        <taxon>Bacteria</taxon>
        <taxon>Pseudomonadati</taxon>
        <taxon>Bacteroidota</taxon>
        <taxon>Flavobacteriia</taxon>
        <taxon>Flavobacteriales</taxon>
        <taxon>Flavobacteriaceae</taxon>
        <taxon>Flavobacterium</taxon>
    </lineage>
</organism>
<keyword evidence="3" id="KW-1185">Reference proteome</keyword>
<accession>A0ABV4TKU7</accession>
<dbReference type="InterPro" id="IPR036909">
    <property type="entry name" value="Cyt_c-like_dom_sf"/>
</dbReference>
<dbReference type="PROSITE" id="PS51257">
    <property type="entry name" value="PROKAR_LIPOPROTEIN"/>
    <property type="match status" value="1"/>
</dbReference>
<comment type="caution">
    <text evidence="2">The sequence shown here is derived from an EMBL/GenBank/DDBJ whole genome shotgun (WGS) entry which is preliminary data.</text>
</comment>
<name>A0ABV4TKU7_9FLAO</name>
<proteinExistence type="predicted"/>
<evidence type="ECO:0000256" key="1">
    <source>
        <dbReference type="SAM" id="SignalP"/>
    </source>
</evidence>
<protein>
    <submittedName>
        <fullName evidence="2">Cytochrome c</fullName>
    </submittedName>
</protein>
<gene>
    <name evidence="2" type="ORF">AAGV33_06170</name>
</gene>
<evidence type="ECO:0000313" key="3">
    <source>
        <dbReference type="Proteomes" id="UP001574170"/>
    </source>
</evidence>
<feature type="chain" id="PRO_5045847672" evidence="1">
    <location>
        <begin position="21"/>
        <end position="123"/>
    </location>
</feature>
<reference evidence="2 3" key="1">
    <citation type="submission" date="2024-04" db="EMBL/GenBank/DDBJ databases">
        <title>New Clade of Flavobacterium.</title>
        <authorList>
            <person name="Matos L."/>
            <person name="Proenca D.N."/>
            <person name="Fransisco R.M."/>
            <person name="Chung A.P."/>
            <person name="Maccario L."/>
            <person name="Sorensen S.J."/>
            <person name="Morais P.V."/>
        </authorList>
    </citation>
    <scope>NUCLEOTIDE SEQUENCE [LARGE SCALE GENOMIC DNA]</scope>
    <source>
        <strain evidence="2 3">FBOR7N2.3</strain>
    </source>
</reference>
<sequence>MKPKNLFPLLVCVSFLIACSNDNPDTLMEDVPNDNVGTITYRQNVKSIIDNNCTSCHGATPRNGTSLSLVTYSQVKNAIENRGLLNRISLNNGNSLLMPQGGPRLPQATIDIVAKWQQDGLLE</sequence>
<dbReference type="EMBL" id="JBCFQK010000006">
    <property type="protein sequence ID" value="MFA9193987.1"/>
    <property type="molecule type" value="Genomic_DNA"/>
</dbReference>
<evidence type="ECO:0000313" key="2">
    <source>
        <dbReference type="EMBL" id="MFA9193987.1"/>
    </source>
</evidence>
<dbReference type="RefSeq" id="WP_373391088.1">
    <property type="nucleotide sequence ID" value="NZ_JBCFQK010000006.1"/>
</dbReference>
<keyword evidence="1" id="KW-0732">Signal</keyword>
<feature type="signal peptide" evidence="1">
    <location>
        <begin position="1"/>
        <end position="20"/>
    </location>
</feature>
<dbReference type="Proteomes" id="UP001574170">
    <property type="component" value="Unassembled WGS sequence"/>
</dbReference>
<dbReference type="SUPFAM" id="SSF46626">
    <property type="entry name" value="Cytochrome c"/>
    <property type="match status" value="1"/>
</dbReference>